<evidence type="ECO:0008006" key="4">
    <source>
        <dbReference type="Google" id="ProtNLM"/>
    </source>
</evidence>
<keyword evidence="1" id="KW-0472">Membrane</keyword>
<dbReference type="InterPro" id="IPR011042">
    <property type="entry name" value="6-blade_b-propeller_TolB-like"/>
</dbReference>
<dbReference type="Proteomes" id="UP001597260">
    <property type="component" value="Unassembled WGS sequence"/>
</dbReference>
<name>A0ABW3YDH0_9ACTN</name>
<dbReference type="RefSeq" id="WP_377569947.1">
    <property type="nucleotide sequence ID" value="NZ_JBHTMP010000014.1"/>
</dbReference>
<dbReference type="SUPFAM" id="SSF82171">
    <property type="entry name" value="DPP6 N-terminal domain-like"/>
    <property type="match status" value="1"/>
</dbReference>
<feature type="transmembrane region" description="Helical" evidence="1">
    <location>
        <begin position="39"/>
        <end position="57"/>
    </location>
</feature>
<keyword evidence="1" id="KW-1133">Transmembrane helix</keyword>
<comment type="caution">
    <text evidence="2">The sequence shown here is derived from an EMBL/GenBank/DDBJ whole genome shotgun (WGS) entry which is preliminary data.</text>
</comment>
<organism evidence="2 3">
    <name type="scientific">Micromonospora sonneratiae</name>
    <dbReference type="NCBI Taxonomy" id="1184706"/>
    <lineage>
        <taxon>Bacteria</taxon>
        <taxon>Bacillati</taxon>
        <taxon>Actinomycetota</taxon>
        <taxon>Actinomycetes</taxon>
        <taxon>Micromonosporales</taxon>
        <taxon>Micromonosporaceae</taxon>
        <taxon>Micromonospora</taxon>
    </lineage>
</organism>
<proteinExistence type="predicted"/>
<reference evidence="3" key="1">
    <citation type="journal article" date="2019" name="Int. J. Syst. Evol. Microbiol.">
        <title>The Global Catalogue of Microorganisms (GCM) 10K type strain sequencing project: providing services to taxonomists for standard genome sequencing and annotation.</title>
        <authorList>
            <consortium name="The Broad Institute Genomics Platform"/>
            <consortium name="The Broad Institute Genome Sequencing Center for Infectious Disease"/>
            <person name="Wu L."/>
            <person name="Ma J."/>
        </authorList>
    </citation>
    <scope>NUCLEOTIDE SEQUENCE [LARGE SCALE GENOMIC DNA]</scope>
    <source>
        <strain evidence="3">JCM 31037</strain>
    </source>
</reference>
<evidence type="ECO:0000313" key="2">
    <source>
        <dbReference type="EMBL" id="MFD1321707.1"/>
    </source>
</evidence>
<protein>
    <recommendedName>
        <fullName evidence="4">WD40-like Beta Propeller Repeat</fullName>
    </recommendedName>
</protein>
<keyword evidence="1" id="KW-0812">Transmembrane</keyword>
<gene>
    <name evidence="2" type="ORF">ACFQ4H_11470</name>
</gene>
<sequence>MTRRLMDAMQETVTDVPAYVSYEGLLSRTRQQRRHRTRAAIVTVLALVLGIVLMPQIPASYSALDMAGPVSAPPVSLSLPNRLGKPQWGSWSVQRRPIAAAPLIFTSEAWWYEPVSTGSVAVVEADTDEYRVISTGWGSEAGRDAVISSDGTRLALPNQIVDLPTGRESALPKLDGISVVNPAAWSPQDNVLAVIQHDGRYVDQPDGGEVYRQTRALLGLVELSSGRFASIAELEADTQVNGWTVAFAPDGRTLAYQSGNRIVVTTLAGEVRSEFTVPADTRIAGKGAWTLDGSGLTLVTQRRCCDGDEYPSRWRLQVVDPATGAERDGPRLPEQNGLVALRLLSWTPDGAAVVARYHPWPGRKAVGLGTYDDIMAAVARQTDLTALSPVGEPRVLLTGGEAVVQGIDVADRAITGGRTHPGRLPPGGIGPEYRMYIKLTLQWAAPVVAGALILAVWFVRRSRRRRMVRTQRRMS</sequence>
<keyword evidence="3" id="KW-1185">Reference proteome</keyword>
<feature type="transmembrane region" description="Helical" evidence="1">
    <location>
        <begin position="441"/>
        <end position="459"/>
    </location>
</feature>
<dbReference type="Gene3D" id="2.120.10.30">
    <property type="entry name" value="TolB, C-terminal domain"/>
    <property type="match status" value="1"/>
</dbReference>
<evidence type="ECO:0000313" key="3">
    <source>
        <dbReference type="Proteomes" id="UP001597260"/>
    </source>
</evidence>
<evidence type="ECO:0000256" key="1">
    <source>
        <dbReference type="SAM" id="Phobius"/>
    </source>
</evidence>
<accession>A0ABW3YDH0</accession>
<dbReference type="EMBL" id="JBHTMP010000014">
    <property type="protein sequence ID" value="MFD1321707.1"/>
    <property type="molecule type" value="Genomic_DNA"/>
</dbReference>